<feature type="region of interest" description="Disordered" evidence="1">
    <location>
        <begin position="183"/>
        <end position="206"/>
    </location>
</feature>
<feature type="region of interest" description="Disordered" evidence="1">
    <location>
        <begin position="1"/>
        <end position="20"/>
    </location>
</feature>
<dbReference type="Proteomes" id="UP000294850">
    <property type="component" value="Unassembled WGS sequence"/>
</dbReference>
<feature type="compositionally biased region" description="Basic and acidic residues" evidence="1">
    <location>
        <begin position="82"/>
        <end position="105"/>
    </location>
</feature>
<feature type="compositionally biased region" description="Polar residues" evidence="1">
    <location>
        <begin position="188"/>
        <end position="202"/>
    </location>
</feature>
<evidence type="ECO:0000256" key="2">
    <source>
        <dbReference type="SAM" id="Phobius"/>
    </source>
</evidence>
<dbReference type="EMBL" id="SMFL01000001">
    <property type="protein sequence ID" value="TDE18490.1"/>
    <property type="molecule type" value="Genomic_DNA"/>
</dbReference>
<keyword evidence="2" id="KW-1133">Transmembrane helix</keyword>
<reference evidence="3 4" key="1">
    <citation type="submission" date="2019-03" db="EMBL/GenBank/DDBJ databases">
        <title>Dyadobacter AR-3-6 sp. nov., isolated from arctic soil.</title>
        <authorList>
            <person name="Chaudhary D.K."/>
        </authorList>
    </citation>
    <scope>NUCLEOTIDE SEQUENCE [LARGE SCALE GENOMIC DNA]</scope>
    <source>
        <strain evidence="3 4">AR-3-6</strain>
    </source>
</reference>
<comment type="caution">
    <text evidence="3">The sequence shown here is derived from an EMBL/GenBank/DDBJ whole genome shotgun (WGS) entry which is preliminary data.</text>
</comment>
<evidence type="ECO:0000313" key="4">
    <source>
        <dbReference type="Proteomes" id="UP000294850"/>
    </source>
</evidence>
<keyword evidence="2" id="KW-0812">Transmembrane</keyword>
<organism evidence="3 4">
    <name type="scientific">Dyadobacter psychrotolerans</name>
    <dbReference type="NCBI Taxonomy" id="2541721"/>
    <lineage>
        <taxon>Bacteria</taxon>
        <taxon>Pseudomonadati</taxon>
        <taxon>Bacteroidota</taxon>
        <taxon>Cytophagia</taxon>
        <taxon>Cytophagales</taxon>
        <taxon>Spirosomataceae</taxon>
        <taxon>Dyadobacter</taxon>
    </lineage>
</organism>
<feature type="transmembrane region" description="Helical" evidence="2">
    <location>
        <begin position="56"/>
        <end position="74"/>
    </location>
</feature>
<keyword evidence="2" id="KW-0472">Membrane</keyword>
<dbReference type="AlphaFoldDB" id="A0A4R5E0Q9"/>
<gene>
    <name evidence="3" type="ORF">E0F88_02840</name>
</gene>
<sequence>MKDKKKHINQKPDGKYPEPGVPADGAWADMKAMLDLQMPETEQAAPEGTKPSVLKLWMAIPLIIIGIMLCFLYFNKNEKANLSRETKETSKQTRPSLIDKRESGKTDLSGKYPSNRSALSHLPNSESSMGSGKNVDSILSINPEKFIGSKKTSMSSRAENVSNIEISKNGYELKRNSKLKKNFKERITSSPGRAQRNENPLSENHDNLQAGIQNYNSEKKSFSSGSTNRKLSPAGFSTLSDNNITVQKIEASRSAIFLSPNYLHIRPVHWNNNLNATFIKLKIIDFGLNKTTSPSNFPVARKENSLFRNFHFGMHWSALVTGKENDHYFTGANGKQQVYFPFIPGLWISKSLKNNGEILIKASINQYFGNNNRLDSSSIQLQDSARNRINTSLNLIKVSGINAGLQYNQHLTKRWSLGLGANVQYQQRALLQSTTIRTGSGVIADSLIGIKGTANQFKYLNPYFISVYPGLGYSLGDLKIGAAAIFPLTNMARDKKSKPVSGQIFLRWKIK</sequence>
<dbReference type="RefSeq" id="WP_131956445.1">
    <property type="nucleotide sequence ID" value="NZ_SMFL01000001.1"/>
</dbReference>
<feature type="compositionally biased region" description="Polar residues" evidence="1">
    <location>
        <begin position="112"/>
        <end position="131"/>
    </location>
</feature>
<name>A0A4R5E0Q9_9BACT</name>
<evidence type="ECO:0000256" key="1">
    <source>
        <dbReference type="SAM" id="MobiDB-lite"/>
    </source>
</evidence>
<accession>A0A4R5E0Q9</accession>
<protein>
    <submittedName>
        <fullName evidence="3">Uncharacterized protein</fullName>
    </submittedName>
</protein>
<proteinExistence type="predicted"/>
<dbReference type="OrthoDB" id="937741at2"/>
<evidence type="ECO:0000313" key="3">
    <source>
        <dbReference type="EMBL" id="TDE18490.1"/>
    </source>
</evidence>
<feature type="region of interest" description="Disordered" evidence="1">
    <location>
        <begin position="82"/>
        <end position="135"/>
    </location>
</feature>
<keyword evidence="4" id="KW-1185">Reference proteome</keyword>